<dbReference type="CDD" id="cd06850">
    <property type="entry name" value="biotinyl_domain"/>
    <property type="match status" value="1"/>
</dbReference>
<protein>
    <submittedName>
        <fullName evidence="2">Acetyl-CoA carboxylase biotin carboxyl carrier protein subunit</fullName>
    </submittedName>
</protein>
<reference evidence="2 3" key="1">
    <citation type="submission" date="2016-11" db="EMBL/GenBank/DDBJ databases">
        <title>A multilocus sequence analysis scheme for characterization of bacteria in the genus Thioclava.</title>
        <authorList>
            <person name="Liu Y."/>
            <person name="Shao Z."/>
        </authorList>
    </citation>
    <scope>NUCLEOTIDE SEQUENCE [LARGE SCALE GENOMIC DNA]</scope>
    <source>
        <strain evidence="2 3">TAW-CT134</strain>
    </source>
</reference>
<organism evidence="2 3">
    <name type="scientific">Thioclava sediminum</name>
    <dbReference type="NCBI Taxonomy" id="1915319"/>
    <lineage>
        <taxon>Bacteria</taxon>
        <taxon>Pseudomonadati</taxon>
        <taxon>Pseudomonadota</taxon>
        <taxon>Alphaproteobacteria</taxon>
        <taxon>Rhodobacterales</taxon>
        <taxon>Paracoccaceae</taxon>
        <taxon>Thioclava</taxon>
    </lineage>
</organism>
<dbReference type="InterPro" id="IPR011053">
    <property type="entry name" value="Single_hybrid_motif"/>
</dbReference>
<proteinExistence type="predicted"/>
<comment type="caution">
    <text evidence="2">The sequence shown here is derived from an EMBL/GenBank/DDBJ whole genome shotgun (WGS) entry which is preliminary data.</text>
</comment>
<dbReference type="InterPro" id="IPR000089">
    <property type="entry name" value="Biotin_lipoyl"/>
</dbReference>
<dbReference type="EMBL" id="MPZV01000002">
    <property type="protein sequence ID" value="OOY24872.1"/>
    <property type="molecule type" value="Genomic_DNA"/>
</dbReference>
<evidence type="ECO:0000313" key="2">
    <source>
        <dbReference type="EMBL" id="OOY24872.1"/>
    </source>
</evidence>
<accession>A0ABX3MZQ9</accession>
<dbReference type="Pfam" id="PF00364">
    <property type="entry name" value="Biotin_lipoyl"/>
    <property type="match status" value="1"/>
</dbReference>
<gene>
    <name evidence="2" type="ORF">BMI91_12205</name>
</gene>
<feature type="domain" description="Lipoyl-binding" evidence="1">
    <location>
        <begin position="1"/>
        <end position="77"/>
    </location>
</feature>
<dbReference type="Gene3D" id="2.40.50.100">
    <property type="match status" value="1"/>
</dbReference>
<keyword evidence="3" id="KW-1185">Reference proteome</keyword>
<evidence type="ECO:0000259" key="1">
    <source>
        <dbReference type="PROSITE" id="PS50968"/>
    </source>
</evidence>
<evidence type="ECO:0000313" key="3">
    <source>
        <dbReference type="Proteomes" id="UP000190787"/>
    </source>
</evidence>
<sequence length="80" mass="8356">MTQIEAALPGLVFHRPSPEAEPFKAPGDAVAVGDTLALVEVMKSFIPIEAEVAGTFKGYAAPDGESIEPGDVLCEIEVSE</sequence>
<dbReference type="Proteomes" id="UP000190787">
    <property type="component" value="Unassembled WGS sequence"/>
</dbReference>
<dbReference type="PROSITE" id="PS50968">
    <property type="entry name" value="BIOTINYL_LIPOYL"/>
    <property type="match status" value="1"/>
</dbReference>
<dbReference type="SUPFAM" id="SSF51230">
    <property type="entry name" value="Single hybrid motif"/>
    <property type="match status" value="1"/>
</dbReference>
<name>A0ABX3MZQ9_9RHOB</name>